<gene>
    <name evidence="1" type="ORF">Q4Q40_04815</name>
</gene>
<reference evidence="1" key="1">
    <citation type="submission" date="2023-07" db="EMBL/GenBank/DDBJ databases">
        <title>Two novel species in the genus Flavivirga.</title>
        <authorList>
            <person name="Kwon K."/>
        </authorList>
    </citation>
    <scope>NUCLEOTIDE SEQUENCE</scope>
    <source>
        <strain evidence="1">KACC 14158</strain>
    </source>
</reference>
<evidence type="ECO:0000313" key="2">
    <source>
        <dbReference type="Proteomes" id="UP001176806"/>
    </source>
</evidence>
<sequence>MKNILINFLIVLLSLKSVFGQVRSIQWNNLPNENENIFPLAYIDGASNIEKKINTYLQDTYLNHEEAYRDSFFEYEGLTPTANICGVSITYEHEFNTAPGIMSFTDLHFFDLRSGEKLVIDKFFTESGKKSFLKIVNERKNNFVSEFKTTISKEQEDYEKLIEIVEYTLNDNISLNNIGEGYDLVLENDRIKIKKNWEYAWGIGRHDLPYIVLDCSYQELEPLLNDYGKKLIITPKKTTENKLFYGYIAGKYKISALIRGLNDPIKITYWYESNKTPINWKGKTEEKKYLLTEIDEDLMPRAKIELAFYDDNKKIRGVGKWYDLVKKKTLTIEFFEH</sequence>
<dbReference type="Proteomes" id="UP001176806">
    <property type="component" value="Unassembled WGS sequence"/>
</dbReference>
<keyword evidence="2" id="KW-1185">Reference proteome</keyword>
<dbReference type="RefSeq" id="WP_303300593.1">
    <property type="nucleotide sequence ID" value="NZ_BAABDA010000042.1"/>
</dbReference>
<dbReference type="EMBL" id="JAUOEL010000001">
    <property type="protein sequence ID" value="MDO5973500.1"/>
    <property type="molecule type" value="Genomic_DNA"/>
</dbReference>
<accession>A0ABT8WK10</accession>
<protein>
    <submittedName>
        <fullName evidence="1">Uncharacterized protein</fullName>
    </submittedName>
</protein>
<evidence type="ECO:0000313" key="1">
    <source>
        <dbReference type="EMBL" id="MDO5973500.1"/>
    </source>
</evidence>
<comment type="caution">
    <text evidence="1">The sequence shown here is derived from an EMBL/GenBank/DDBJ whole genome shotgun (WGS) entry which is preliminary data.</text>
</comment>
<name>A0ABT8WK10_9FLAO</name>
<proteinExistence type="predicted"/>
<organism evidence="1 2">
    <name type="scientific">Flavivirga jejuensis</name>
    <dbReference type="NCBI Taxonomy" id="870487"/>
    <lineage>
        <taxon>Bacteria</taxon>
        <taxon>Pseudomonadati</taxon>
        <taxon>Bacteroidota</taxon>
        <taxon>Flavobacteriia</taxon>
        <taxon>Flavobacteriales</taxon>
        <taxon>Flavobacteriaceae</taxon>
        <taxon>Flavivirga</taxon>
    </lineage>
</organism>